<comment type="cofactor">
    <cofactor evidence="1">
        <name>pyridoxal 5'-phosphate</name>
        <dbReference type="ChEBI" id="CHEBI:597326"/>
    </cofactor>
</comment>
<dbReference type="EMBL" id="PTIX01000008">
    <property type="protein sequence ID" value="PPK67010.1"/>
    <property type="molecule type" value="Genomic_DNA"/>
</dbReference>
<dbReference type="InterPro" id="IPR036052">
    <property type="entry name" value="TrpB-like_PALP_sf"/>
</dbReference>
<organism evidence="4 5">
    <name type="scientific">Actinokineospora auranticolor</name>
    <dbReference type="NCBI Taxonomy" id="155976"/>
    <lineage>
        <taxon>Bacteria</taxon>
        <taxon>Bacillati</taxon>
        <taxon>Actinomycetota</taxon>
        <taxon>Actinomycetes</taxon>
        <taxon>Pseudonocardiales</taxon>
        <taxon>Pseudonocardiaceae</taxon>
        <taxon>Actinokineospora</taxon>
    </lineage>
</organism>
<dbReference type="InterPro" id="IPR001926">
    <property type="entry name" value="TrpB-like_PALP"/>
</dbReference>
<dbReference type="PANTHER" id="PTHR10314">
    <property type="entry name" value="CYSTATHIONINE BETA-SYNTHASE"/>
    <property type="match status" value="1"/>
</dbReference>
<evidence type="ECO:0000256" key="1">
    <source>
        <dbReference type="ARBA" id="ARBA00001933"/>
    </source>
</evidence>
<keyword evidence="2" id="KW-0663">Pyridoxal phosphate</keyword>
<evidence type="ECO:0000313" key="5">
    <source>
        <dbReference type="Proteomes" id="UP000239203"/>
    </source>
</evidence>
<name>A0A2S6GPA6_9PSEU</name>
<gene>
    <name evidence="4" type="ORF">CLV40_1086</name>
</gene>
<accession>A0A2S6GPA6</accession>
<keyword evidence="5" id="KW-1185">Reference proteome</keyword>
<proteinExistence type="predicted"/>
<sequence>MRLARSTTLPELFDAVGDTPVVRLRNLTAAHEAELVVKLEGANPGGSLKDRPASHIIRHAERTGALRPGGTIIESSSGNFGIALAMFGASRGYRVIAVVDPKLTATNRALLRAFGAEIIVVDEQDDSGSYHKTRIFLANQLHRQIAGSFRPDQCFNPLNSEAHLRSTAAELLDQAGPELAAVVCTVSTGGHLGGIARSVKQRAPHVRVIGVDVDGSTVFGGRPHAYLTPGVGLSWTPVNLDDLSLVDEVYKVTDEDAYRACRTLARTEGILAGVSTGAALTVALAAAMRTPAGRRVAVLASDRGERYLNTAFDDEWLRANTLTTECTAAGLRARAGRLTPYSTDPAADCGNYLPQLAEQLDSPTARQPRANAEVGR</sequence>
<dbReference type="InterPro" id="IPR050214">
    <property type="entry name" value="Cys_Synth/Cystath_Beta-Synth"/>
</dbReference>
<reference evidence="4 5" key="1">
    <citation type="submission" date="2018-02" db="EMBL/GenBank/DDBJ databases">
        <title>Genomic Encyclopedia of Archaeal and Bacterial Type Strains, Phase II (KMG-II): from individual species to whole genera.</title>
        <authorList>
            <person name="Goeker M."/>
        </authorList>
    </citation>
    <scope>NUCLEOTIDE SEQUENCE [LARGE SCALE GENOMIC DNA]</scope>
    <source>
        <strain evidence="4 5">YU 961-1</strain>
    </source>
</reference>
<dbReference type="SUPFAM" id="SSF53686">
    <property type="entry name" value="Tryptophan synthase beta subunit-like PLP-dependent enzymes"/>
    <property type="match status" value="1"/>
</dbReference>
<dbReference type="Gene3D" id="3.40.50.1100">
    <property type="match status" value="2"/>
</dbReference>
<dbReference type="RefSeq" id="WP_181043544.1">
    <property type="nucleotide sequence ID" value="NZ_CP154825.1"/>
</dbReference>
<evidence type="ECO:0000313" key="4">
    <source>
        <dbReference type="EMBL" id="PPK67010.1"/>
    </source>
</evidence>
<dbReference type="Pfam" id="PF00291">
    <property type="entry name" value="PALP"/>
    <property type="match status" value="1"/>
</dbReference>
<dbReference type="AlphaFoldDB" id="A0A2S6GPA6"/>
<comment type="caution">
    <text evidence="4">The sequence shown here is derived from an EMBL/GenBank/DDBJ whole genome shotgun (WGS) entry which is preliminary data.</text>
</comment>
<feature type="domain" description="Tryptophan synthase beta chain-like PALP" evidence="3">
    <location>
        <begin position="13"/>
        <end position="302"/>
    </location>
</feature>
<evidence type="ECO:0000256" key="2">
    <source>
        <dbReference type="ARBA" id="ARBA00022898"/>
    </source>
</evidence>
<dbReference type="CDD" id="cd01561">
    <property type="entry name" value="CBS_like"/>
    <property type="match status" value="1"/>
</dbReference>
<dbReference type="GO" id="GO:1901605">
    <property type="term" value="P:alpha-amino acid metabolic process"/>
    <property type="evidence" value="ECO:0007669"/>
    <property type="project" value="UniProtKB-ARBA"/>
</dbReference>
<dbReference type="Proteomes" id="UP000239203">
    <property type="component" value="Unassembled WGS sequence"/>
</dbReference>
<protein>
    <submittedName>
        <fullName evidence="4">Cystathionine beta-synthase/cysteine synthase A</fullName>
    </submittedName>
</protein>
<evidence type="ECO:0000259" key="3">
    <source>
        <dbReference type="Pfam" id="PF00291"/>
    </source>
</evidence>